<dbReference type="Pfam" id="PF03009">
    <property type="entry name" value="GDPD"/>
    <property type="match status" value="1"/>
</dbReference>
<dbReference type="Proteomes" id="UP001165293">
    <property type="component" value="Unassembled WGS sequence"/>
</dbReference>
<name>A0ABS8JIE4_9GAMM</name>
<dbReference type="PROSITE" id="PS50007">
    <property type="entry name" value="PIPLC_X_DOMAIN"/>
    <property type="match status" value="1"/>
</dbReference>
<gene>
    <name evidence="2" type="ORF">LK996_09860</name>
</gene>
<comment type="caution">
    <text evidence="2">The sequence shown here is derived from an EMBL/GenBank/DDBJ whole genome shotgun (WGS) entry which is preliminary data.</text>
</comment>
<dbReference type="InterPro" id="IPR030395">
    <property type="entry name" value="GP_PDE_dom"/>
</dbReference>
<dbReference type="PANTHER" id="PTHR46211">
    <property type="entry name" value="GLYCEROPHOSPHORYL DIESTER PHOSPHODIESTERASE"/>
    <property type="match status" value="1"/>
</dbReference>
<keyword evidence="3" id="KW-1185">Reference proteome</keyword>
<feature type="domain" description="GP-PDE" evidence="1">
    <location>
        <begin position="16"/>
        <end position="241"/>
    </location>
</feature>
<dbReference type="SUPFAM" id="SSF51695">
    <property type="entry name" value="PLC-like phosphodiesterases"/>
    <property type="match status" value="1"/>
</dbReference>
<dbReference type="EMBL" id="JAJGAK010000002">
    <property type="protein sequence ID" value="MCC8363376.1"/>
    <property type="molecule type" value="Genomic_DNA"/>
</dbReference>
<protein>
    <recommendedName>
        <fullName evidence="1">GP-PDE domain-containing protein</fullName>
    </recommendedName>
</protein>
<organism evidence="2 3">
    <name type="scientific">Noviluteimonas lactosilytica</name>
    <dbReference type="NCBI Taxonomy" id="2888523"/>
    <lineage>
        <taxon>Bacteria</taxon>
        <taxon>Pseudomonadati</taxon>
        <taxon>Pseudomonadota</taxon>
        <taxon>Gammaproteobacteria</taxon>
        <taxon>Lysobacterales</taxon>
        <taxon>Lysobacteraceae</taxon>
        <taxon>Noviluteimonas</taxon>
    </lineage>
</organism>
<accession>A0ABS8JIE4</accession>
<sequence>MEIPLPSLDAATPQSPLWIAHRGAAALAPENTLEAYRAAWASGLRALEQDVRVLADGTLVVMHDATVDRTTTSQGAVDAMDVDAFRRLRVDVRAHPAFGHDIAPPLFADVLAEFRGRALFVPEAKAPGSGAALVDALRDAGIPTREALVQAFALDDLLPAVAAGYPAIFLTARSDAIHEARDAGVRWVGLDRRAPDAVYAAWREAGFRIVAWTVNTPADRDRVLRLGACGLFSDDPIALAR</sequence>
<reference evidence="2" key="1">
    <citation type="submission" date="2021-10" db="EMBL/GenBank/DDBJ databases">
        <authorList>
            <person name="Lyu M."/>
            <person name="Wang X."/>
            <person name="Meng X."/>
            <person name="Xu K."/>
        </authorList>
    </citation>
    <scope>NUCLEOTIDE SEQUENCE</scope>
    <source>
        <strain evidence="2">A6</strain>
    </source>
</reference>
<dbReference type="InterPro" id="IPR017946">
    <property type="entry name" value="PLC-like_Pdiesterase_TIM-brl"/>
</dbReference>
<evidence type="ECO:0000313" key="3">
    <source>
        <dbReference type="Proteomes" id="UP001165293"/>
    </source>
</evidence>
<dbReference type="RefSeq" id="WP_230527005.1">
    <property type="nucleotide sequence ID" value="NZ_JAJGAK010000002.1"/>
</dbReference>
<evidence type="ECO:0000259" key="1">
    <source>
        <dbReference type="PROSITE" id="PS51704"/>
    </source>
</evidence>
<evidence type="ECO:0000313" key="2">
    <source>
        <dbReference type="EMBL" id="MCC8363376.1"/>
    </source>
</evidence>
<dbReference type="PROSITE" id="PS51704">
    <property type="entry name" value="GP_PDE"/>
    <property type="match status" value="1"/>
</dbReference>
<dbReference type="PANTHER" id="PTHR46211:SF14">
    <property type="entry name" value="GLYCEROPHOSPHODIESTER PHOSPHODIESTERASE"/>
    <property type="match status" value="1"/>
</dbReference>
<proteinExistence type="predicted"/>
<dbReference type="Gene3D" id="3.20.20.190">
    <property type="entry name" value="Phosphatidylinositol (PI) phosphodiesterase"/>
    <property type="match status" value="1"/>
</dbReference>